<organism evidence="3 4">
    <name type="scientific">Actinomadura logoneensis</name>
    <dbReference type="NCBI Taxonomy" id="2293572"/>
    <lineage>
        <taxon>Bacteria</taxon>
        <taxon>Bacillati</taxon>
        <taxon>Actinomycetota</taxon>
        <taxon>Actinomycetes</taxon>
        <taxon>Streptosporangiales</taxon>
        <taxon>Thermomonosporaceae</taxon>
        <taxon>Actinomadura</taxon>
    </lineage>
</organism>
<dbReference type="Proteomes" id="UP000261811">
    <property type="component" value="Unassembled WGS sequence"/>
</dbReference>
<evidence type="ECO:0000313" key="3">
    <source>
        <dbReference type="EMBL" id="RFU39705.1"/>
    </source>
</evidence>
<comment type="caution">
    <text evidence="3">The sequence shown here is derived from an EMBL/GenBank/DDBJ whole genome shotgun (WGS) entry which is preliminary data.</text>
</comment>
<sequence>MGMSAAWTGVLRSREITGERSRCGVMSENADDVVLEYETAGRVPLLIFSGVLAAVGVVAACVVVFGIGWSDYADWATGPWPSRYTDVPGERHTAYAWLLAFGLFLGALGIAGLVAFRFPAPRTRVDAAGLHMYRLGRERTFAWSEISDITLKESSARGRKVQRLAAGLGSGRSVLLPGLATDDLPATGNPEEELRRIRDDLRRHVQRT</sequence>
<feature type="domain" description="Low molecular weight protein antigen 6 PH" evidence="2">
    <location>
        <begin position="121"/>
        <end position="199"/>
    </location>
</feature>
<evidence type="ECO:0000256" key="1">
    <source>
        <dbReference type="SAM" id="Phobius"/>
    </source>
</evidence>
<dbReference type="InterPro" id="IPR019692">
    <property type="entry name" value="CFP-6_PH"/>
</dbReference>
<accession>A0A372JI55</accession>
<protein>
    <submittedName>
        <fullName evidence="3">PH domain-containing protein</fullName>
    </submittedName>
</protein>
<dbReference type="Pfam" id="PF10756">
    <property type="entry name" value="bPH_6"/>
    <property type="match status" value="1"/>
</dbReference>
<name>A0A372JI55_9ACTN</name>
<dbReference type="EMBL" id="QURH01000328">
    <property type="protein sequence ID" value="RFU39705.1"/>
    <property type="molecule type" value="Genomic_DNA"/>
</dbReference>
<dbReference type="AlphaFoldDB" id="A0A372JI55"/>
<keyword evidence="1" id="KW-1133">Transmembrane helix</keyword>
<keyword evidence="4" id="KW-1185">Reference proteome</keyword>
<evidence type="ECO:0000313" key="4">
    <source>
        <dbReference type="Proteomes" id="UP000261811"/>
    </source>
</evidence>
<feature type="transmembrane region" description="Helical" evidence="1">
    <location>
        <begin position="94"/>
        <end position="116"/>
    </location>
</feature>
<keyword evidence="1" id="KW-0812">Transmembrane</keyword>
<reference evidence="3 4" key="1">
    <citation type="submission" date="2018-08" db="EMBL/GenBank/DDBJ databases">
        <title>Actinomadura jelena sp. nov., a novel Actinomycete isolated from soil in Chad.</title>
        <authorList>
            <person name="Shi L."/>
        </authorList>
    </citation>
    <scope>NUCLEOTIDE SEQUENCE [LARGE SCALE GENOMIC DNA]</scope>
    <source>
        <strain evidence="3 4">NEAU-G17</strain>
    </source>
</reference>
<evidence type="ECO:0000259" key="2">
    <source>
        <dbReference type="Pfam" id="PF10756"/>
    </source>
</evidence>
<keyword evidence="1" id="KW-0472">Membrane</keyword>
<feature type="transmembrane region" description="Helical" evidence="1">
    <location>
        <begin position="45"/>
        <end position="69"/>
    </location>
</feature>
<proteinExistence type="predicted"/>
<gene>
    <name evidence="3" type="ORF">DZF91_21010</name>
</gene>